<comment type="caution">
    <text evidence="2">The sequence shown here is derived from an EMBL/GenBank/DDBJ whole genome shotgun (WGS) entry which is preliminary data.</text>
</comment>
<proteinExistence type="predicted"/>
<dbReference type="EMBL" id="LHQQ01000066">
    <property type="protein sequence ID" value="KOS44163.1"/>
    <property type="molecule type" value="Genomic_DNA"/>
</dbReference>
<sequence>MRTLWWLFSLALFVSFINIGYGFDCLAQWCDTCLPAKVHDAPGVGFDLTPSYGTAVVHYHNGTVVEVAKVPGSPKYLELMARLTTESEPLTDPTLGLISELLSHLLEYLLPGM</sequence>
<dbReference type="OrthoDB" id="4357518at2759"/>
<accession>A0A0M9WGN5</accession>
<dbReference type="Proteomes" id="UP000037696">
    <property type="component" value="Unassembled WGS sequence"/>
</dbReference>
<dbReference type="STRING" id="229535.A0A0M9WGN5"/>
<keyword evidence="3" id="KW-1185">Reference proteome</keyword>
<evidence type="ECO:0000256" key="1">
    <source>
        <dbReference type="SAM" id="SignalP"/>
    </source>
</evidence>
<feature type="chain" id="PRO_5005839699" description="Beta-lactamase-related domain-containing protein" evidence="1">
    <location>
        <begin position="23"/>
        <end position="113"/>
    </location>
</feature>
<keyword evidence="1" id="KW-0732">Signal</keyword>
<evidence type="ECO:0000313" key="2">
    <source>
        <dbReference type="EMBL" id="KOS44163.1"/>
    </source>
</evidence>
<feature type="signal peptide" evidence="1">
    <location>
        <begin position="1"/>
        <end position="22"/>
    </location>
</feature>
<evidence type="ECO:0008006" key="4">
    <source>
        <dbReference type="Google" id="ProtNLM"/>
    </source>
</evidence>
<organism evidence="2 3">
    <name type="scientific">Penicillium nordicum</name>
    <dbReference type="NCBI Taxonomy" id="229535"/>
    <lineage>
        <taxon>Eukaryota</taxon>
        <taxon>Fungi</taxon>
        <taxon>Dikarya</taxon>
        <taxon>Ascomycota</taxon>
        <taxon>Pezizomycotina</taxon>
        <taxon>Eurotiomycetes</taxon>
        <taxon>Eurotiomycetidae</taxon>
        <taxon>Eurotiales</taxon>
        <taxon>Aspergillaceae</taxon>
        <taxon>Penicillium</taxon>
    </lineage>
</organism>
<name>A0A0M9WGN5_9EURO</name>
<gene>
    <name evidence="2" type="ORF">ACN38_g4935</name>
</gene>
<evidence type="ECO:0000313" key="3">
    <source>
        <dbReference type="Proteomes" id="UP000037696"/>
    </source>
</evidence>
<reference evidence="2 3" key="1">
    <citation type="submission" date="2015-08" db="EMBL/GenBank/DDBJ databases">
        <title>Genome sequencing of Penicillium nordicum.</title>
        <authorList>
            <person name="Nguyen H.D."/>
            <person name="Seifert K.A."/>
        </authorList>
    </citation>
    <scope>NUCLEOTIDE SEQUENCE [LARGE SCALE GENOMIC DNA]</scope>
    <source>
        <strain evidence="2 3">DAOMC 185683</strain>
    </source>
</reference>
<protein>
    <recommendedName>
        <fullName evidence="4">Beta-lactamase-related domain-containing protein</fullName>
    </recommendedName>
</protein>
<dbReference type="AlphaFoldDB" id="A0A0M9WGN5"/>